<dbReference type="Pfam" id="PF07715">
    <property type="entry name" value="Plug"/>
    <property type="match status" value="1"/>
</dbReference>
<dbReference type="GO" id="GO:0038023">
    <property type="term" value="F:signaling receptor activity"/>
    <property type="evidence" value="ECO:0007669"/>
    <property type="project" value="InterPro"/>
</dbReference>
<evidence type="ECO:0000256" key="11">
    <source>
        <dbReference type="ARBA" id="ARBA00023237"/>
    </source>
</evidence>
<dbReference type="GO" id="GO:0015344">
    <property type="term" value="F:siderophore uptake transmembrane transporter activity"/>
    <property type="evidence" value="ECO:0007669"/>
    <property type="project" value="TreeGrafter"/>
</dbReference>
<dbReference type="Gene3D" id="2.40.170.20">
    <property type="entry name" value="TonB-dependent receptor, beta-barrel domain"/>
    <property type="match status" value="1"/>
</dbReference>
<keyword evidence="4 12" id="KW-1134">Transmembrane beta strand</keyword>
<evidence type="ECO:0000256" key="10">
    <source>
        <dbReference type="ARBA" id="ARBA00023170"/>
    </source>
</evidence>
<comment type="subcellular location">
    <subcellularLocation>
        <location evidence="1 12">Cell outer membrane</location>
        <topology evidence="1 12">Multi-pass membrane protein</topology>
    </subcellularLocation>
</comment>
<dbReference type="RefSeq" id="WP_206927453.1">
    <property type="nucleotide sequence ID" value="NZ_JAEKJW010000002.1"/>
</dbReference>
<dbReference type="PANTHER" id="PTHR32552:SF85">
    <property type="entry name" value="BLL7968 PROTEIN"/>
    <property type="match status" value="1"/>
</dbReference>
<comment type="similarity">
    <text evidence="2 12 13">Belongs to the TonB-dependent receptor family.</text>
</comment>
<evidence type="ECO:0000256" key="13">
    <source>
        <dbReference type="RuleBase" id="RU003357"/>
    </source>
</evidence>
<reference evidence="18" key="1">
    <citation type="submission" date="2020-12" db="EMBL/GenBank/DDBJ databases">
        <title>Oil enriched cultivation method for isolating marine PHA-producing bacteria.</title>
        <authorList>
            <person name="Zheng W."/>
            <person name="Yu S."/>
            <person name="Huang Y."/>
        </authorList>
    </citation>
    <scope>NUCLEOTIDE SEQUENCE</scope>
    <source>
        <strain evidence="18">SY-2-3</strain>
    </source>
</reference>
<keyword evidence="6 15" id="KW-0732">Signal</keyword>
<feature type="chain" id="PRO_5034759258" evidence="15">
    <location>
        <begin position="29"/>
        <end position="741"/>
    </location>
</feature>
<evidence type="ECO:0000256" key="3">
    <source>
        <dbReference type="ARBA" id="ARBA00022448"/>
    </source>
</evidence>
<accession>A0A8I1M804</accession>
<keyword evidence="7" id="KW-0406">Ion transport</keyword>
<dbReference type="PANTHER" id="PTHR32552">
    <property type="entry name" value="FERRICHROME IRON RECEPTOR-RELATED"/>
    <property type="match status" value="1"/>
</dbReference>
<evidence type="ECO:0000259" key="17">
    <source>
        <dbReference type="Pfam" id="PF07715"/>
    </source>
</evidence>
<evidence type="ECO:0000313" key="19">
    <source>
        <dbReference type="Proteomes" id="UP000664405"/>
    </source>
</evidence>
<dbReference type="FunFam" id="2.170.130.10:FF:000001">
    <property type="entry name" value="Catecholate siderophore TonB-dependent receptor"/>
    <property type="match status" value="1"/>
</dbReference>
<dbReference type="InterPro" id="IPR039426">
    <property type="entry name" value="TonB-dep_rcpt-like"/>
</dbReference>
<dbReference type="InterPro" id="IPR010105">
    <property type="entry name" value="TonB_sidphr_rcpt"/>
</dbReference>
<feature type="domain" description="TonB-dependent receptor-like beta-barrel" evidence="16">
    <location>
        <begin position="267"/>
        <end position="708"/>
    </location>
</feature>
<dbReference type="GO" id="GO:0015891">
    <property type="term" value="P:siderophore transport"/>
    <property type="evidence" value="ECO:0007669"/>
    <property type="project" value="InterPro"/>
</dbReference>
<evidence type="ECO:0000256" key="14">
    <source>
        <dbReference type="SAM" id="MobiDB-lite"/>
    </source>
</evidence>
<evidence type="ECO:0000256" key="6">
    <source>
        <dbReference type="ARBA" id="ARBA00022729"/>
    </source>
</evidence>
<organism evidence="18 19">
    <name type="scientific">Thalassospira povalilytica</name>
    <dbReference type="NCBI Taxonomy" id="732237"/>
    <lineage>
        <taxon>Bacteria</taxon>
        <taxon>Pseudomonadati</taxon>
        <taxon>Pseudomonadota</taxon>
        <taxon>Alphaproteobacteria</taxon>
        <taxon>Rhodospirillales</taxon>
        <taxon>Thalassospiraceae</taxon>
        <taxon>Thalassospira</taxon>
    </lineage>
</organism>
<sequence>MKVQHCKFGALLLASVSISGVMVNHARAAGEQEAGSQIQQVAQAQPTQKQSTDETATSVTTQPVTVTASQRSGDGDDAVDGYQPVSTSVATRTKTPLIDVPRVVNVVGSQVIEDQDARSLDDVLANVSGVTQTNTLGATQDAIIRRGFGSNRDDSILVNGLKVATPRSFNITADHVEVVKGPASTLYGILDPGGMINIVTKKPQSEFGGEVNTSLTSFGGGNAGFDVTGPLVEDGSLSFRLLGDYEKTDYWRNFGETERQQIAPSLRWEGDETDITLSYFHEKYSVPFDRGTIFDLNTGKAVNVDPEIRFDEPYNVTKGKTDMVQFEVNQDLGDAWELGFDYSFSRNKYADNQARVRSYNASTGDVTRRADATQDSTLIKHSVRADLTGEVELAGLKNELLFGTSYDYSDTLRTDMIRCSNVTNFNIYNPVYGNLDECTNVSASDSDQTETLSTVSAYARDALHLNDQWILVGGLRVQYYDILAGKGRPFVTNTERYGQELIPNGGLVYKATPQLSLYTNVAKTFRPQSSIGSYVGNIAPEEGISYEVGTKYQVANGLTTNIALYTSEKNNVAYSEDVGGETVVKAAGTVRSRGLEIDVAGALTENLDIIASYGFTDARVTKDPELKGKRLANVARHTGSLFLAYDFGTAVPGASNFRAGGGVRAVGDRPGTNTNTYDLPAYAVADMFASYTIDASNPITFQLNLKNIFDEVYYTSSIGTNNLGNQIGEPFQAILSAKVEF</sequence>
<keyword evidence="11 12" id="KW-0998">Cell outer membrane</keyword>
<dbReference type="Pfam" id="PF00593">
    <property type="entry name" value="TonB_dep_Rec_b-barrel"/>
    <property type="match status" value="1"/>
</dbReference>
<dbReference type="NCBIfam" id="TIGR01783">
    <property type="entry name" value="TonB-siderophor"/>
    <property type="match status" value="1"/>
</dbReference>
<dbReference type="SUPFAM" id="SSF56935">
    <property type="entry name" value="Porins"/>
    <property type="match status" value="1"/>
</dbReference>
<dbReference type="Gene3D" id="2.170.130.10">
    <property type="entry name" value="TonB-dependent receptor, plug domain"/>
    <property type="match status" value="1"/>
</dbReference>
<feature type="signal peptide" evidence="15">
    <location>
        <begin position="1"/>
        <end position="28"/>
    </location>
</feature>
<evidence type="ECO:0000313" key="18">
    <source>
        <dbReference type="EMBL" id="MBN8197015.1"/>
    </source>
</evidence>
<evidence type="ECO:0000256" key="15">
    <source>
        <dbReference type="SAM" id="SignalP"/>
    </source>
</evidence>
<gene>
    <name evidence="18" type="ORF">JF547_11150</name>
</gene>
<dbReference type="AlphaFoldDB" id="A0A8I1M804"/>
<feature type="domain" description="TonB-dependent receptor plug" evidence="17">
    <location>
        <begin position="97"/>
        <end position="194"/>
    </location>
</feature>
<feature type="region of interest" description="Disordered" evidence="14">
    <location>
        <begin position="43"/>
        <end position="82"/>
    </location>
</feature>
<dbReference type="EMBL" id="JAEKJW010000002">
    <property type="protein sequence ID" value="MBN8197015.1"/>
    <property type="molecule type" value="Genomic_DNA"/>
</dbReference>
<evidence type="ECO:0000256" key="1">
    <source>
        <dbReference type="ARBA" id="ARBA00004571"/>
    </source>
</evidence>
<evidence type="ECO:0000256" key="12">
    <source>
        <dbReference type="PROSITE-ProRule" id="PRU01360"/>
    </source>
</evidence>
<dbReference type="InterPro" id="IPR012910">
    <property type="entry name" value="Plug_dom"/>
</dbReference>
<evidence type="ECO:0000256" key="7">
    <source>
        <dbReference type="ARBA" id="ARBA00023065"/>
    </source>
</evidence>
<name>A0A8I1M804_9PROT</name>
<evidence type="ECO:0000256" key="9">
    <source>
        <dbReference type="ARBA" id="ARBA00023136"/>
    </source>
</evidence>
<protein>
    <submittedName>
        <fullName evidence="18">TonB-dependent siderophore receptor</fullName>
    </submittedName>
</protein>
<proteinExistence type="inferred from homology"/>
<keyword evidence="5 12" id="KW-0812">Transmembrane</keyword>
<dbReference type="GO" id="GO:0009279">
    <property type="term" value="C:cell outer membrane"/>
    <property type="evidence" value="ECO:0007669"/>
    <property type="project" value="UniProtKB-SubCell"/>
</dbReference>
<dbReference type="PROSITE" id="PS52016">
    <property type="entry name" value="TONB_DEPENDENT_REC_3"/>
    <property type="match status" value="1"/>
</dbReference>
<keyword evidence="3 12" id="KW-0813">Transport</keyword>
<evidence type="ECO:0000259" key="16">
    <source>
        <dbReference type="Pfam" id="PF00593"/>
    </source>
</evidence>
<evidence type="ECO:0000256" key="5">
    <source>
        <dbReference type="ARBA" id="ARBA00022692"/>
    </source>
</evidence>
<comment type="caution">
    <text evidence="18">The sequence shown here is derived from an EMBL/GenBank/DDBJ whole genome shotgun (WGS) entry which is preliminary data.</text>
</comment>
<feature type="compositionally biased region" description="Polar residues" evidence="14">
    <location>
        <begin position="53"/>
        <end position="72"/>
    </location>
</feature>
<dbReference type="Proteomes" id="UP000664405">
    <property type="component" value="Unassembled WGS sequence"/>
</dbReference>
<dbReference type="InterPro" id="IPR036942">
    <property type="entry name" value="Beta-barrel_TonB_sf"/>
</dbReference>
<keyword evidence="10 18" id="KW-0675">Receptor</keyword>
<evidence type="ECO:0000256" key="2">
    <source>
        <dbReference type="ARBA" id="ARBA00009810"/>
    </source>
</evidence>
<evidence type="ECO:0000256" key="4">
    <source>
        <dbReference type="ARBA" id="ARBA00022452"/>
    </source>
</evidence>
<dbReference type="InterPro" id="IPR037066">
    <property type="entry name" value="Plug_dom_sf"/>
</dbReference>
<keyword evidence="8 13" id="KW-0798">TonB box</keyword>
<dbReference type="CDD" id="cd01347">
    <property type="entry name" value="ligand_gated_channel"/>
    <property type="match status" value="1"/>
</dbReference>
<dbReference type="InterPro" id="IPR000531">
    <property type="entry name" value="Beta-barrel_TonB"/>
</dbReference>
<keyword evidence="9 12" id="KW-0472">Membrane</keyword>
<evidence type="ECO:0000256" key="8">
    <source>
        <dbReference type="ARBA" id="ARBA00023077"/>
    </source>
</evidence>